<sequence length="208" mass="24631">MIYQKPILFIDFNGVISYDDFWLSIRDKKHELNKYHAEIEQFLFEDNRDIVQEWMVGKYTSEDIHKIIEDNVGVDSKKLFDVFVNDCTNLDISNNILEQVVKLKPKYHIILVTDNMDSLDRFTFPRHLSKLNRIFDRIDNSYNLKNLKRHNNGSYFIERLKERNSPIKQSILIDDSNTNCEVFKGLGGISYRTTTEQKVMDALRKISN</sequence>
<evidence type="ECO:0000313" key="2">
    <source>
        <dbReference type="Proteomes" id="UP000034516"/>
    </source>
</evidence>
<gene>
    <name evidence="1" type="ORF">UV02_C0001G0014</name>
</gene>
<organism evidence="1 2">
    <name type="scientific">Candidatus Kuenenbacteria bacterium GW2011_GWA2_42_15</name>
    <dbReference type="NCBI Taxonomy" id="1618677"/>
    <lineage>
        <taxon>Bacteria</taxon>
        <taxon>Candidatus Kueneniibacteriota</taxon>
    </lineage>
</organism>
<proteinExistence type="predicted"/>
<dbReference type="Gene3D" id="3.40.50.1000">
    <property type="entry name" value="HAD superfamily/HAD-like"/>
    <property type="match status" value="1"/>
</dbReference>
<dbReference type="AlphaFoldDB" id="A0A0G0Z482"/>
<dbReference type="Proteomes" id="UP000034516">
    <property type="component" value="Unassembled WGS sequence"/>
</dbReference>
<evidence type="ECO:0000313" key="1">
    <source>
        <dbReference type="EMBL" id="KKS43549.1"/>
    </source>
</evidence>
<dbReference type="Gene3D" id="1.10.150.240">
    <property type="entry name" value="Putative phosphatase, domain 2"/>
    <property type="match status" value="1"/>
</dbReference>
<comment type="caution">
    <text evidence="1">The sequence shown here is derived from an EMBL/GenBank/DDBJ whole genome shotgun (WGS) entry which is preliminary data.</text>
</comment>
<accession>A0A0G0Z482</accession>
<reference evidence="1 2" key="1">
    <citation type="journal article" date="2015" name="Nature">
        <title>rRNA introns, odd ribosomes, and small enigmatic genomes across a large radiation of phyla.</title>
        <authorList>
            <person name="Brown C.T."/>
            <person name="Hug L.A."/>
            <person name="Thomas B.C."/>
            <person name="Sharon I."/>
            <person name="Castelle C.J."/>
            <person name="Singh A."/>
            <person name="Wilkins M.J."/>
            <person name="Williams K.H."/>
            <person name="Banfield J.F."/>
        </authorList>
    </citation>
    <scope>NUCLEOTIDE SEQUENCE [LARGE SCALE GENOMIC DNA]</scope>
</reference>
<dbReference type="EMBL" id="LCCW01000001">
    <property type="protein sequence ID" value="KKS43549.1"/>
    <property type="molecule type" value="Genomic_DNA"/>
</dbReference>
<dbReference type="InterPro" id="IPR036412">
    <property type="entry name" value="HAD-like_sf"/>
</dbReference>
<dbReference type="SUPFAM" id="SSF56784">
    <property type="entry name" value="HAD-like"/>
    <property type="match status" value="1"/>
</dbReference>
<protein>
    <submittedName>
        <fullName evidence="1">Uncharacterized protein</fullName>
    </submittedName>
</protein>
<name>A0A0G0Z482_9BACT</name>
<dbReference type="InterPro" id="IPR023214">
    <property type="entry name" value="HAD_sf"/>
</dbReference>
<dbReference type="InterPro" id="IPR023198">
    <property type="entry name" value="PGP-like_dom2"/>
</dbReference>